<reference evidence="2" key="1">
    <citation type="journal article" date="2019" name="Nat. Commun.">
        <title>Expansion of phycobilisome linker gene families in mesophilic red algae.</title>
        <authorList>
            <person name="Lee J."/>
            <person name="Kim D."/>
            <person name="Bhattacharya D."/>
            <person name="Yoon H.S."/>
        </authorList>
    </citation>
    <scope>NUCLEOTIDE SEQUENCE [LARGE SCALE GENOMIC DNA]</scope>
    <source>
        <strain evidence="2">CCMP 1328</strain>
    </source>
</reference>
<organism evidence="1 2">
    <name type="scientific">Porphyridium purpureum</name>
    <name type="common">Red alga</name>
    <name type="synonym">Porphyridium cruentum</name>
    <dbReference type="NCBI Taxonomy" id="35688"/>
    <lineage>
        <taxon>Eukaryota</taxon>
        <taxon>Rhodophyta</taxon>
        <taxon>Bangiophyceae</taxon>
        <taxon>Porphyridiales</taxon>
        <taxon>Porphyridiaceae</taxon>
        <taxon>Porphyridium</taxon>
    </lineage>
</organism>
<accession>A0A5J4Z0B5</accession>
<dbReference type="AlphaFoldDB" id="A0A5J4Z0B5"/>
<sequence length="104" mass="11531">MRQLSCGTIAPKKLFVTTATAPYLTIGLLLKHFRAAAQVAILQSSLLMQSLVPFERVLAATLRKFYLEKRFDILDLGILPVTMQGTHACLDGFKLPRELAVLCL</sequence>
<proteinExistence type="predicted"/>
<dbReference type="EMBL" id="VRMN01000002">
    <property type="protein sequence ID" value="KAA8496502.1"/>
    <property type="molecule type" value="Genomic_DNA"/>
</dbReference>
<evidence type="ECO:0000313" key="2">
    <source>
        <dbReference type="Proteomes" id="UP000324585"/>
    </source>
</evidence>
<keyword evidence="2" id="KW-1185">Reference proteome</keyword>
<name>A0A5J4Z0B5_PORPP</name>
<comment type="caution">
    <text evidence="1">The sequence shown here is derived from an EMBL/GenBank/DDBJ whole genome shotgun (WGS) entry which is preliminary data.</text>
</comment>
<gene>
    <name evidence="1" type="ORF">FVE85_0231</name>
</gene>
<evidence type="ECO:0000313" key="1">
    <source>
        <dbReference type="EMBL" id="KAA8496502.1"/>
    </source>
</evidence>
<dbReference type="Proteomes" id="UP000324585">
    <property type="component" value="Unassembled WGS sequence"/>
</dbReference>
<protein>
    <submittedName>
        <fullName evidence="1">Uncharacterized protein</fullName>
    </submittedName>
</protein>